<dbReference type="InterPro" id="IPR001478">
    <property type="entry name" value="PDZ"/>
</dbReference>
<evidence type="ECO:0000259" key="8">
    <source>
        <dbReference type="PROSITE" id="PS50109"/>
    </source>
</evidence>
<dbReference type="CDD" id="cd16917">
    <property type="entry name" value="HATPase_UhpB-NarQ-NarX-like"/>
    <property type="match status" value="1"/>
</dbReference>
<feature type="transmembrane region" description="Helical" evidence="6">
    <location>
        <begin position="207"/>
        <end position="227"/>
    </location>
</feature>
<dbReference type="AlphaFoldDB" id="A0A4R4EE00"/>
<dbReference type="PANTHER" id="PTHR24421">
    <property type="entry name" value="NITRATE/NITRITE SENSOR PROTEIN NARX-RELATED"/>
    <property type="match status" value="1"/>
</dbReference>
<dbReference type="Proteomes" id="UP000295418">
    <property type="component" value="Unassembled WGS sequence"/>
</dbReference>
<dbReference type="PANTHER" id="PTHR24421:SF60">
    <property type="entry name" value="SENSOR HISTIDINE KINASE COMP"/>
    <property type="match status" value="1"/>
</dbReference>
<keyword evidence="3 9" id="KW-0418">Kinase</keyword>
<feature type="transmembrane region" description="Helical" evidence="6">
    <location>
        <begin position="239"/>
        <end position="261"/>
    </location>
</feature>
<feature type="domain" description="PDZ" evidence="7">
    <location>
        <begin position="20"/>
        <end position="97"/>
    </location>
</feature>
<protein>
    <submittedName>
        <fullName evidence="9">Histidine kinase</fullName>
    </submittedName>
</protein>
<dbReference type="SUPFAM" id="SSF55781">
    <property type="entry name" value="GAF domain-like"/>
    <property type="match status" value="1"/>
</dbReference>
<keyword evidence="4" id="KW-0067">ATP-binding</keyword>
<dbReference type="GO" id="GO:0005524">
    <property type="term" value="F:ATP binding"/>
    <property type="evidence" value="ECO:0007669"/>
    <property type="project" value="UniProtKB-KW"/>
</dbReference>
<dbReference type="OrthoDB" id="9781904at2"/>
<keyword evidence="5" id="KW-0902">Two-component regulatory system</keyword>
<evidence type="ECO:0000256" key="1">
    <source>
        <dbReference type="ARBA" id="ARBA00022679"/>
    </source>
</evidence>
<feature type="transmembrane region" description="Helical" evidence="6">
    <location>
        <begin position="144"/>
        <end position="162"/>
    </location>
</feature>
<gene>
    <name evidence="9" type="ORF">E0485_14440</name>
</gene>
<keyword evidence="2" id="KW-0547">Nucleotide-binding</keyword>
<evidence type="ECO:0000256" key="2">
    <source>
        <dbReference type="ARBA" id="ARBA00022741"/>
    </source>
</evidence>
<feature type="transmembrane region" description="Helical" evidence="6">
    <location>
        <begin position="174"/>
        <end position="195"/>
    </location>
</feature>
<dbReference type="InterPro" id="IPR036890">
    <property type="entry name" value="HATPase_C_sf"/>
</dbReference>
<dbReference type="SUPFAM" id="SSF55874">
    <property type="entry name" value="ATPase domain of HSP90 chaperone/DNA topoisomerase II/histidine kinase"/>
    <property type="match status" value="1"/>
</dbReference>
<keyword evidence="6" id="KW-0812">Transmembrane</keyword>
<evidence type="ECO:0000313" key="9">
    <source>
        <dbReference type="EMBL" id="TCZ76391.1"/>
    </source>
</evidence>
<feature type="transmembrane region" description="Helical" evidence="6">
    <location>
        <begin position="120"/>
        <end position="137"/>
    </location>
</feature>
<feature type="transmembrane region" description="Helical" evidence="6">
    <location>
        <begin position="306"/>
        <end position="325"/>
    </location>
</feature>
<dbReference type="InterPro" id="IPR050482">
    <property type="entry name" value="Sensor_HK_TwoCompSys"/>
</dbReference>
<keyword evidence="10" id="KW-1185">Reference proteome</keyword>
<reference evidence="9 10" key="1">
    <citation type="submission" date="2019-03" db="EMBL/GenBank/DDBJ databases">
        <authorList>
            <person name="Kim M.K.M."/>
        </authorList>
    </citation>
    <scope>NUCLEOTIDE SEQUENCE [LARGE SCALE GENOMIC DNA]</scope>
    <source>
        <strain evidence="9 10">18JY21-1</strain>
    </source>
</reference>
<evidence type="ECO:0000313" key="10">
    <source>
        <dbReference type="Proteomes" id="UP000295418"/>
    </source>
</evidence>
<dbReference type="InterPro" id="IPR036034">
    <property type="entry name" value="PDZ_sf"/>
</dbReference>
<keyword evidence="1" id="KW-0808">Transferase</keyword>
<dbReference type="PROSITE" id="PS50109">
    <property type="entry name" value="HIS_KIN"/>
    <property type="match status" value="1"/>
</dbReference>
<evidence type="ECO:0000259" key="7">
    <source>
        <dbReference type="PROSITE" id="PS50106"/>
    </source>
</evidence>
<dbReference type="GO" id="GO:0000160">
    <property type="term" value="P:phosphorelay signal transduction system"/>
    <property type="evidence" value="ECO:0007669"/>
    <property type="project" value="UniProtKB-KW"/>
</dbReference>
<feature type="domain" description="Histidine kinase" evidence="8">
    <location>
        <begin position="683"/>
        <end position="773"/>
    </location>
</feature>
<accession>A0A4R4EE00</accession>
<dbReference type="Pfam" id="PF00595">
    <property type="entry name" value="PDZ"/>
    <property type="match status" value="1"/>
</dbReference>
<feature type="transmembrane region" description="Helical" evidence="6">
    <location>
        <begin position="273"/>
        <end position="294"/>
    </location>
</feature>
<feature type="transmembrane region" description="Helical" evidence="6">
    <location>
        <begin position="367"/>
        <end position="388"/>
    </location>
</feature>
<organism evidence="9 10">
    <name type="scientific">Paenibacillus albiflavus</name>
    <dbReference type="NCBI Taxonomy" id="2545760"/>
    <lineage>
        <taxon>Bacteria</taxon>
        <taxon>Bacillati</taxon>
        <taxon>Bacillota</taxon>
        <taxon>Bacilli</taxon>
        <taxon>Bacillales</taxon>
        <taxon>Paenibacillaceae</taxon>
        <taxon>Paenibacillus</taxon>
    </lineage>
</organism>
<keyword evidence="6" id="KW-1133">Transmembrane helix</keyword>
<dbReference type="Gene3D" id="3.30.565.10">
    <property type="entry name" value="Histidine kinase-like ATPase, C-terminal domain"/>
    <property type="match status" value="1"/>
</dbReference>
<evidence type="ECO:0000256" key="5">
    <source>
        <dbReference type="ARBA" id="ARBA00023012"/>
    </source>
</evidence>
<dbReference type="GO" id="GO:0016301">
    <property type="term" value="F:kinase activity"/>
    <property type="evidence" value="ECO:0007669"/>
    <property type="project" value="UniProtKB-KW"/>
</dbReference>
<evidence type="ECO:0000256" key="4">
    <source>
        <dbReference type="ARBA" id="ARBA00022840"/>
    </source>
</evidence>
<feature type="transmembrane region" description="Helical" evidence="6">
    <location>
        <begin position="341"/>
        <end position="361"/>
    </location>
</feature>
<dbReference type="SUPFAM" id="SSF50156">
    <property type="entry name" value="PDZ domain-like"/>
    <property type="match status" value="1"/>
</dbReference>
<comment type="caution">
    <text evidence="9">The sequence shown here is derived from an EMBL/GenBank/DDBJ whole genome shotgun (WGS) entry which is preliminary data.</text>
</comment>
<dbReference type="PROSITE" id="PS50106">
    <property type="entry name" value="PDZ"/>
    <property type="match status" value="1"/>
</dbReference>
<feature type="transmembrane region" description="Helical" evidence="6">
    <location>
        <begin position="12"/>
        <end position="35"/>
    </location>
</feature>
<dbReference type="Pfam" id="PF02518">
    <property type="entry name" value="HATPase_c"/>
    <property type="match status" value="1"/>
</dbReference>
<name>A0A4R4EE00_9BACL</name>
<dbReference type="InterPro" id="IPR003594">
    <property type="entry name" value="HATPase_dom"/>
</dbReference>
<dbReference type="RefSeq" id="WP_132418757.1">
    <property type="nucleotide sequence ID" value="NZ_SKFG01000013.1"/>
</dbReference>
<dbReference type="InterPro" id="IPR005467">
    <property type="entry name" value="His_kinase_dom"/>
</dbReference>
<sequence>MSRTRIYSTTFILIAAILVAISFIYVQLNTIYIGVDVQKNQDNQWYISYVDHQGWAAYKGIKDGDLLLSIDGQNPELHPSLKYNSIEQAHQISILRNESHLLFSVTDDINSQYSFDKSRSSILFFAILYCFSLFLFVKEKKDSSAQILILFFMVTALTYLGSIPSGMRVHYAQAFVLVSLPLVPTVFLHFLYNYFNKYKIKVLNPRMLYIQYGINALLFVCGILTIYTDIGYKLNTLLVAKVSLLLFIIGCIYMIFILAIRYFQFRKTIYNPIFKYMIIGNSLSFFPFIFLFALPRIIFNEAFTSTYIATIALFLFPIVYVYLIVSKKLLDIDFIIDRLKYFCLLAIIPSIVILLCVGFLYDIQRFSLAHWILSFSIIYVVIVILLYVKERIEYPLHNTPFKKKMNFQLSLNDFSQQITKLNKQSDLEELIIHEVIKMLPIQSAAILEMDHDQQCIEIKKESEFLQPDVRFWDITKQKNRTYIIGEMFELNLGMCILIGKKQRFQYLLWIDNKQNRMNYNPDEIVWLRTLANYIGIVYENLDMLAGIISQFELREGSESPSWVSRLVFRLSENERRRLASDLHDAALQDQLLWYRKYEDILDEIKISDDIHRRMEEIKEGLLDVIHQIRQTCNELRPSFLNEMGAVEAIDQLCVNATFNANFTVEFNHSQLDLSLDDEYVLMLYRITQELLRNTMKHALATEVKLVIGNDDRVITYEYADNGVGMDLSQSKATLKNMGLSGIRERVSSLNGETEFYSSEGHGFSVKITLPTVQGVG</sequence>
<dbReference type="EMBL" id="SKFG01000013">
    <property type="protein sequence ID" value="TCZ76391.1"/>
    <property type="molecule type" value="Genomic_DNA"/>
</dbReference>
<evidence type="ECO:0000256" key="3">
    <source>
        <dbReference type="ARBA" id="ARBA00022777"/>
    </source>
</evidence>
<proteinExistence type="predicted"/>
<keyword evidence="6" id="KW-0472">Membrane</keyword>
<evidence type="ECO:0000256" key="6">
    <source>
        <dbReference type="SAM" id="Phobius"/>
    </source>
</evidence>